<dbReference type="RefSeq" id="WP_089835133.1">
    <property type="nucleotide sequence ID" value="NZ_FNBN01000006.1"/>
</dbReference>
<proteinExistence type="predicted"/>
<organism evidence="1 2">
    <name type="scientific">Chitinophaga filiformis</name>
    <name type="common">Myxococcus filiformis</name>
    <name type="synonym">Flexibacter filiformis</name>
    <dbReference type="NCBI Taxonomy" id="104663"/>
    <lineage>
        <taxon>Bacteria</taxon>
        <taxon>Pseudomonadati</taxon>
        <taxon>Bacteroidota</taxon>
        <taxon>Chitinophagia</taxon>
        <taxon>Chitinophagales</taxon>
        <taxon>Chitinophagaceae</taxon>
        <taxon>Chitinophaga</taxon>
    </lineage>
</organism>
<dbReference type="AlphaFoldDB" id="A0A1G7WL23"/>
<dbReference type="InterPro" id="IPR019861">
    <property type="entry name" value="PorP/SprF_Bacteroidetes"/>
</dbReference>
<dbReference type="OrthoDB" id="626665at2"/>
<dbReference type="NCBIfam" id="TIGR03519">
    <property type="entry name" value="T9SS_PorP_fam"/>
    <property type="match status" value="1"/>
</dbReference>
<reference evidence="2" key="1">
    <citation type="submission" date="2016-10" db="EMBL/GenBank/DDBJ databases">
        <authorList>
            <person name="Varghese N."/>
            <person name="Submissions S."/>
        </authorList>
    </citation>
    <scope>NUCLEOTIDE SEQUENCE [LARGE SCALE GENOMIC DNA]</scope>
    <source>
        <strain evidence="2">DSM 527</strain>
    </source>
</reference>
<dbReference type="STRING" id="104663.SAMN04488121_10649"/>
<evidence type="ECO:0000313" key="1">
    <source>
        <dbReference type="EMBL" id="SDG72715.1"/>
    </source>
</evidence>
<dbReference type="Pfam" id="PF11751">
    <property type="entry name" value="PorP_SprF"/>
    <property type="match status" value="1"/>
</dbReference>
<dbReference type="Proteomes" id="UP000199045">
    <property type="component" value="Unassembled WGS sequence"/>
</dbReference>
<dbReference type="EMBL" id="FNBN01000006">
    <property type="protein sequence ID" value="SDG72715.1"/>
    <property type="molecule type" value="Genomic_DNA"/>
</dbReference>
<sequence length="346" mass="37293">MQLKGMIAVIILVLVVLPVQVLAQQQPHYTQYVLNTFIINPAVAGIENYWDVKASHRHQWAGLNGSPVTTYLTVHGPLSKTDYPEASATGFNPEGSNPRGKAYWASYSAPASHAGAGLTILNDRTGPLNRFSISGTYAHHIGVAPGTSLSAGISVGAQRISLDASKLEFQNPADPAIAGSTVLGRWRPDVSVGLYLYSSQYFAGISAQNIVPSAIGFDNGKVVGENVYRGKLVPHLFGTAGYRLWVNEDLSLLPSVMIKYVTALPLSFDVNAKLQYQDRAWVGASYRHKDGIAAMLGINVNATFNVGYAYDYTTSGLNIASHGSHEIVIGIMIGNRFADLCPRNVW</sequence>
<gene>
    <name evidence="1" type="ORF">SAMN04488121_10649</name>
</gene>
<accession>A0A1G7WL23</accession>
<evidence type="ECO:0000313" key="2">
    <source>
        <dbReference type="Proteomes" id="UP000199045"/>
    </source>
</evidence>
<protein>
    <submittedName>
        <fullName evidence="1">Type IX secretion system membrane protein, PorP/SprF family</fullName>
    </submittedName>
</protein>
<name>A0A1G7WL23_CHIFI</name>